<dbReference type="EMBL" id="BPEY01000064">
    <property type="protein sequence ID" value="GIU49086.1"/>
    <property type="molecule type" value="Genomic_DNA"/>
</dbReference>
<sequence length="188" mass="19520">MGRYIQSDPIGLAGGINTYGYVKGNPINATDPYGLETWGFSVGFGYTTNSGVSYGGSATFALDSNGDFAVLANGEGGVGGFGKGLSLFGRGMFGFGDNTIDTLRGLGGSFSFNKGAYSGSVTFPHKANQCNPWDENGGPQSYPPVVEFGWGRGKGASMTGAFGDIQFRWSGLGDLGRWIGGGVYDLTH</sequence>
<dbReference type="Gene3D" id="2.180.10.10">
    <property type="entry name" value="RHS repeat-associated core"/>
    <property type="match status" value="1"/>
</dbReference>
<evidence type="ECO:0000313" key="2">
    <source>
        <dbReference type="Proteomes" id="UP000887104"/>
    </source>
</evidence>
<comment type="caution">
    <text evidence="1">The sequence shown here is derived from an EMBL/GenBank/DDBJ whole genome shotgun (WGS) entry which is preliminary data.</text>
</comment>
<keyword evidence="2" id="KW-1185">Reference proteome</keyword>
<name>A0ABQ4PM76_9GAMM</name>
<organism evidence="1 2">
    <name type="scientific">Shewanella sairae</name>
    <dbReference type="NCBI Taxonomy" id="190310"/>
    <lineage>
        <taxon>Bacteria</taxon>
        <taxon>Pseudomonadati</taxon>
        <taxon>Pseudomonadota</taxon>
        <taxon>Gammaproteobacteria</taxon>
        <taxon>Alteromonadales</taxon>
        <taxon>Shewanellaceae</taxon>
        <taxon>Shewanella</taxon>
    </lineage>
</organism>
<evidence type="ECO:0008006" key="3">
    <source>
        <dbReference type="Google" id="ProtNLM"/>
    </source>
</evidence>
<proteinExistence type="predicted"/>
<gene>
    <name evidence="1" type="ORF">TUM4438_31960</name>
</gene>
<reference evidence="1" key="1">
    <citation type="submission" date="2021-05" db="EMBL/GenBank/DDBJ databases">
        <title>Molecular characterization for Shewanella algae harboring chromosomal blaOXA-55-like strains isolated from clinical and environment sample.</title>
        <authorList>
            <person name="Ohama Y."/>
            <person name="Aoki K."/>
            <person name="Harada S."/>
            <person name="Moriya K."/>
            <person name="Ishii Y."/>
            <person name="Tateda K."/>
        </authorList>
    </citation>
    <scope>NUCLEOTIDE SEQUENCE</scope>
    <source>
        <strain evidence="1">JCM 11563</strain>
    </source>
</reference>
<evidence type="ECO:0000313" key="1">
    <source>
        <dbReference type="EMBL" id="GIU49086.1"/>
    </source>
</evidence>
<accession>A0ABQ4PM76</accession>
<dbReference type="NCBIfam" id="TIGR03696">
    <property type="entry name" value="Rhs_assc_core"/>
    <property type="match status" value="1"/>
</dbReference>
<dbReference type="Proteomes" id="UP000887104">
    <property type="component" value="Unassembled WGS sequence"/>
</dbReference>
<protein>
    <recommendedName>
        <fullName evidence="3">RHS repeat-associated core domain-containing protein</fullName>
    </recommendedName>
</protein>
<dbReference type="InterPro" id="IPR022385">
    <property type="entry name" value="Rhs_assc_core"/>
</dbReference>